<dbReference type="NCBIfam" id="TIGR04131">
    <property type="entry name" value="Bac_Flav_CTERM"/>
    <property type="match status" value="1"/>
</dbReference>
<comment type="caution">
    <text evidence="6">The sequence shown here is derived from an EMBL/GenBank/DDBJ whole genome shotgun (WGS) entry which is preliminary data.</text>
</comment>
<keyword evidence="7" id="KW-1185">Reference proteome</keyword>
<sequence length="2006" mass="207775">DPATATMNISDSGSATVSIAAVPSSVSESAGTITFEVTLNAAVAGSFTVDYKTVDGTAKAGSDYTAKTATLTFPANSAAGSKQSFTVDITDDNVVESSENFTAEISNVSGGLVTIGTGTATATITDNDAANISIADLTVDEADVKAVVKVTLNNAVQDAFTFDYTTSDNTAKAGSDYTAKTGTLTFPAGSVAGTELTIEVPINDDAIVETSEDFTVTLSNLNTSLVTISKAAATVTITDNDVANISIANITSNEATGKAKLTVTLSNAVQDQFTVKYTTSDNSAKVGDNDYSSASGVLTFPAGSAAGSVQEFEISINDDLIREATEDFKVTLSDISTNLVTISKSEATVTITDNDAASISIADVSINEADGKASVTVTLNNAVQNGFAVDYTTSDNSAEALNDYTAVSGTLTFPANSAAGTIKTIEVPIIDDAILEGIENFKVSLSNLSTPLVTIGQAEAIVTINDNEAASISIANVTVDESAGKAILTVTLNNSVQAEFKVDYATSDNTAKAGSDYTSKTGTLTFPANSPANTQLTIEVPITDDNFLEKSEQFKVTLSNITGGLVSIANGIASVTITDNDNASISIADITVNEAVGNATVTVTLDNPVQDAFDVDYSTADGTALDGDDYTAANGTLSFVDNSPAGATRSFTIAVNDDDIVELTEDIKALLQNITGGLVTINKSEAIIQITDNDEATVTVSGASDGSESSTPSNGKFKFTLSNKVSTPTTVNFTVTGTAISGSDYTSIGTSVVIPANTLSVDLDVPVLDDLISEQTETVDLVMNTVTSNSKVTADPTSARVNITDNDGVTLELSGATTVNEDAGTITYTVKLAGTAGGTIQDAVTVKTDIASGTADSGSDFDYVPETLTFPAGSAIGTSRSFTVSIVNDDVLEGNEDFTVNIKDAVGIATIGNNSVTTVISDNDAASISIADVTVNENAGTATFTVKLTGNIQNAFDFDYATADGTALAGSDYTAKSGTLNFAGGSVNGAVKTITIDINDDNLVEEDETYNITLSDITGGLATISQASAIGTIVNNDADVINDNLIATEDQEIDLIVLANDKLTGIYGTGYKITSVTNPSKGTVAINTDGTINFIPTHDENGNDSFTYTVTTYNSDGSSTVKSATVALLINAVNDLPVVTNPPAVLNSILEDSSFSGNSLITDIDGDVLNYGISVLPAHGHAIVNSNGDYSYKPDQDYNGSDEFTVKADDGNGGSVLVKIALQITPVNDVPSFTVGLDQSVLENSGAHIITNWATDLSTGPSNESNQKLTFEVTNSNNALFSSQPQVNSSGDLTFTPSLNAEGVVTVTVYIKDDGGVIDGGVDKSSSQSFTITIRPTVITAAADAGSLNGFIGGVVVSNVLSNDTYNGNPVTFSNVKLNEVSSTNAKITLNPADGSVNVAQGTPEGIYTLRYRLTDMLDPNKTSEADVTITVTKPAITAASDNGTINGFNGGVVIFNVLENDTYNDVEATVSTITLTQVSSTSANISLDPTTGKVVVAPNTPTGSYTLTYQIADKVNPGSIKSATIEISVTAGIITAVHDAGTVNGVTGGVAVPSVLSNDTYNGITPTVGEVTITQLSSTSPNVYIDTQTGAIMVAPQTPAGTYTVTYEITDKLGNENKSSVTVTVTIGLPELTVAANDGSANGFSGGVAIENLLSRVTYNGKPATLNEVGLKLVSVDHQNIKLDPLTGKVSVDANTPSGTYTLVFEVVDKLNPSNIKQTTVKVRVSSASLAAANDNGTISGYIGGTTVANVLANDKINGQPASLSNVTLTQIASTNDGVYLENGTVKVKGGTRAGTYKLEYRITDKLDQANTSSAVVIVTVTGLEPLAKDDFSNNESGKVSVIAILDNDSAQDELTSLNIGSIMVKSQPDHGKVAVNPDGSVTYTSIKGYVGNDSFTYTVKNSFGYESNTATVRLTVLANKLLIPNAFTPNGDGNNDLFEVVGIEGYTNAELTVFNRWGNEVYRNKSYQNQWDGYGLNEGTYYYILIMKNGDKNEVYKGWVLLKR</sequence>
<feature type="domain" description="Calx-beta" evidence="5">
    <location>
        <begin position="686"/>
        <end position="784"/>
    </location>
</feature>
<evidence type="ECO:0000313" key="7">
    <source>
        <dbReference type="Proteomes" id="UP000466586"/>
    </source>
</evidence>
<dbReference type="Proteomes" id="UP000466586">
    <property type="component" value="Unassembled WGS sequence"/>
</dbReference>
<dbReference type="InterPro" id="IPR038081">
    <property type="entry name" value="CalX-like_sf"/>
</dbReference>
<dbReference type="Pfam" id="PF13585">
    <property type="entry name" value="CHU_C"/>
    <property type="match status" value="1"/>
</dbReference>
<dbReference type="InterPro" id="IPR003644">
    <property type="entry name" value="Calx_beta"/>
</dbReference>
<keyword evidence="1" id="KW-0732">Signal</keyword>
<evidence type="ECO:0000256" key="2">
    <source>
        <dbReference type="ARBA" id="ARBA00022737"/>
    </source>
</evidence>
<evidence type="ECO:0000256" key="4">
    <source>
        <dbReference type="ARBA" id="ARBA00023065"/>
    </source>
</evidence>
<dbReference type="InterPro" id="IPR026341">
    <property type="entry name" value="T9SS_type_B"/>
</dbReference>
<dbReference type="PANTHER" id="PTHR11878:SF65">
    <property type="entry name" value="NA_CA-EXCHANGE PROTEIN, ISOFORM G"/>
    <property type="match status" value="1"/>
</dbReference>
<dbReference type="SUPFAM" id="SSF141072">
    <property type="entry name" value="CalX-like"/>
    <property type="match status" value="9"/>
</dbReference>
<accession>A0A7K1YC77</accession>
<feature type="domain" description="Calx-beta" evidence="5">
    <location>
        <begin position="347"/>
        <end position="446"/>
    </location>
</feature>
<proteinExistence type="predicted"/>
<evidence type="ECO:0000256" key="1">
    <source>
        <dbReference type="ARBA" id="ARBA00022729"/>
    </source>
</evidence>
<feature type="non-terminal residue" evidence="6">
    <location>
        <position position="1"/>
    </location>
</feature>
<feature type="domain" description="Calx-beta" evidence="5">
    <location>
        <begin position="573"/>
        <end position="672"/>
    </location>
</feature>
<dbReference type="EMBL" id="WVHT01000006">
    <property type="protein sequence ID" value="MXV52187.1"/>
    <property type="molecule type" value="Genomic_DNA"/>
</dbReference>
<dbReference type="InterPro" id="IPR051171">
    <property type="entry name" value="CaCA"/>
</dbReference>
<keyword evidence="4" id="KW-0406">Ion transport</keyword>
<dbReference type="NCBIfam" id="NF012211">
    <property type="entry name" value="tand_rpt_95"/>
    <property type="match status" value="3"/>
</dbReference>
<feature type="domain" description="Calx-beta" evidence="5">
    <location>
        <begin position="120"/>
        <end position="219"/>
    </location>
</feature>
<keyword evidence="2" id="KW-0677">Repeat</keyword>
<dbReference type="SMART" id="SM00237">
    <property type="entry name" value="Calx_beta"/>
    <property type="match status" value="9"/>
</dbReference>
<dbReference type="PANTHER" id="PTHR11878">
    <property type="entry name" value="SODIUM/CALCIUM EXCHANGER"/>
    <property type="match status" value="1"/>
</dbReference>
<dbReference type="Pfam" id="PF17963">
    <property type="entry name" value="Big_9"/>
    <property type="match status" value="3"/>
</dbReference>
<dbReference type="Gene3D" id="2.60.40.2030">
    <property type="match status" value="9"/>
</dbReference>
<protein>
    <submittedName>
        <fullName evidence="6">Tandem-95 repeat protein</fullName>
    </submittedName>
</protein>
<dbReference type="Pfam" id="PF03160">
    <property type="entry name" value="Calx-beta"/>
    <property type="match status" value="8"/>
</dbReference>
<feature type="domain" description="Calx-beta" evidence="5">
    <location>
        <begin position="799"/>
        <end position="903"/>
    </location>
</feature>
<evidence type="ECO:0000259" key="5">
    <source>
        <dbReference type="SMART" id="SM00237"/>
    </source>
</evidence>
<feature type="domain" description="Calx-beta" evidence="5">
    <location>
        <begin position="233"/>
        <end position="333"/>
    </location>
</feature>
<keyword evidence="4" id="KW-0813">Transport</keyword>
<gene>
    <name evidence="6" type="ORF">GS399_14510</name>
</gene>
<feature type="domain" description="Calx-beta" evidence="5">
    <location>
        <begin position="916"/>
        <end position="1015"/>
    </location>
</feature>
<feature type="domain" description="Calx-beta" evidence="5">
    <location>
        <begin position="460"/>
        <end position="559"/>
    </location>
</feature>
<dbReference type="GO" id="GO:0030001">
    <property type="term" value="P:metal ion transport"/>
    <property type="evidence" value="ECO:0007669"/>
    <property type="project" value="TreeGrafter"/>
</dbReference>
<feature type="domain" description="Calx-beta" evidence="5">
    <location>
        <begin position="5"/>
        <end position="106"/>
    </location>
</feature>
<dbReference type="Gene3D" id="2.60.40.3440">
    <property type="match status" value="2"/>
</dbReference>
<evidence type="ECO:0000313" key="6">
    <source>
        <dbReference type="EMBL" id="MXV52187.1"/>
    </source>
</evidence>
<name>A0A7K1YC77_9SPHI</name>
<evidence type="ECO:0000256" key="3">
    <source>
        <dbReference type="ARBA" id="ARBA00022837"/>
    </source>
</evidence>
<dbReference type="GO" id="GO:0007154">
    <property type="term" value="P:cell communication"/>
    <property type="evidence" value="ECO:0007669"/>
    <property type="project" value="InterPro"/>
</dbReference>
<reference evidence="6 7" key="1">
    <citation type="submission" date="2019-11" db="EMBL/GenBank/DDBJ databases">
        <title>Pedobacter sp. HMF7647 Genome sequencing and assembly.</title>
        <authorList>
            <person name="Kang H."/>
            <person name="Kim H."/>
            <person name="Joh K."/>
        </authorList>
    </citation>
    <scope>NUCLEOTIDE SEQUENCE [LARGE SCALE GENOMIC DNA]</scope>
    <source>
        <strain evidence="6 7">HMF7647</strain>
    </source>
</reference>
<keyword evidence="3" id="KW-0106">Calcium</keyword>
<dbReference type="GO" id="GO:0016020">
    <property type="term" value="C:membrane"/>
    <property type="evidence" value="ECO:0007669"/>
    <property type="project" value="InterPro"/>
</dbReference>
<organism evidence="6 7">
    <name type="scientific">Hufsiella arboris</name>
    <dbReference type="NCBI Taxonomy" id="2695275"/>
    <lineage>
        <taxon>Bacteria</taxon>
        <taxon>Pseudomonadati</taxon>
        <taxon>Bacteroidota</taxon>
        <taxon>Sphingobacteriia</taxon>
        <taxon>Sphingobacteriales</taxon>
        <taxon>Sphingobacteriaceae</taxon>
        <taxon>Hufsiella</taxon>
    </lineage>
</organism>